<dbReference type="PROSITE" id="PS50016">
    <property type="entry name" value="ZF_PHD_2"/>
    <property type="match status" value="1"/>
</dbReference>
<comment type="caution">
    <text evidence="7">The sequence shown here is derived from an EMBL/GenBank/DDBJ whole genome shotgun (WGS) entry which is preliminary data.</text>
</comment>
<evidence type="ECO:0000259" key="6">
    <source>
        <dbReference type="PROSITE" id="PS50016"/>
    </source>
</evidence>
<feature type="compositionally biased region" description="Low complexity" evidence="5">
    <location>
        <begin position="594"/>
        <end position="611"/>
    </location>
</feature>
<protein>
    <recommendedName>
        <fullName evidence="6">PHD-type domain-containing protein</fullName>
    </recommendedName>
</protein>
<dbReference type="Proteomes" id="UP001150538">
    <property type="component" value="Unassembled WGS sequence"/>
</dbReference>
<dbReference type="GO" id="GO:0032221">
    <property type="term" value="C:Rpd3S complex"/>
    <property type="evidence" value="ECO:0007669"/>
    <property type="project" value="TreeGrafter"/>
</dbReference>
<evidence type="ECO:0000313" key="8">
    <source>
        <dbReference type="Proteomes" id="UP001150538"/>
    </source>
</evidence>
<feature type="compositionally biased region" description="Low complexity" evidence="5">
    <location>
        <begin position="496"/>
        <end position="508"/>
    </location>
</feature>
<dbReference type="PANTHER" id="PTHR47636:SF1">
    <property type="entry name" value="TRANSCRIPTIONAL REGULATORY PROTEIN RCO1"/>
    <property type="match status" value="1"/>
</dbReference>
<dbReference type="InterPro" id="IPR052819">
    <property type="entry name" value="Chromatin_regulatory_protein"/>
</dbReference>
<gene>
    <name evidence="7" type="ORF">H4219_001085</name>
</gene>
<keyword evidence="8" id="KW-1185">Reference proteome</keyword>
<dbReference type="OrthoDB" id="5876363at2759"/>
<dbReference type="InterPro" id="IPR013083">
    <property type="entry name" value="Znf_RING/FYVE/PHD"/>
</dbReference>
<dbReference type="CDD" id="cd15535">
    <property type="entry name" value="PHD1_Rco1"/>
    <property type="match status" value="1"/>
</dbReference>
<dbReference type="AlphaFoldDB" id="A0A9W8A6Y3"/>
<feature type="region of interest" description="Disordered" evidence="5">
    <location>
        <begin position="725"/>
        <end position="752"/>
    </location>
</feature>
<evidence type="ECO:0000313" key="7">
    <source>
        <dbReference type="EMBL" id="KAJ1920848.1"/>
    </source>
</evidence>
<keyword evidence="2 4" id="KW-0863">Zinc-finger</keyword>
<evidence type="ECO:0000256" key="1">
    <source>
        <dbReference type="ARBA" id="ARBA00022723"/>
    </source>
</evidence>
<dbReference type="SUPFAM" id="SSF57903">
    <property type="entry name" value="FYVE/PHD zinc finger"/>
    <property type="match status" value="2"/>
</dbReference>
<proteinExistence type="predicted"/>
<dbReference type="InterPro" id="IPR001965">
    <property type="entry name" value="Znf_PHD"/>
</dbReference>
<dbReference type="GO" id="GO:0008270">
    <property type="term" value="F:zinc ion binding"/>
    <property type="evidence" value="ECO:0007669"/>
    <property type="project" value="UniProtKB-KW"/>
</dbReference>
<evidence type="ECO:0000256" key="3">
    <source>
        <dbReference type="ARBA" id="ARBA00022833"/>
    </source>
</evidence>
<organism evidence="7 8">
    <name type="scientific">Mycoemilia scoparia</name>
    <dbReference type="NCBI Taxonomy" id="417184"/>
    <lineage>
        <taxon>Eukaryota</taxon>
        <taxon>Fungi</taxon>
        <taxon>Fungi incertae sedis</taxon>
        <taxon>Zoopagomycota</taxon>
        <taxon>Kickxellomycotina</taxon>
        <taxon>Kickxellomycetes</taxon>
        <taxon>Kickxellales</taxon>
        <taxon>Kickxellaceae</taxon>
        <taxon>Mycoemilia</taxon>
    </lineage>
</organism>
<feature type="domain" description="PHD-type" evidence="6">
    <location>
        <begin position="192"/>
        <end position="242"/>
    </location>
</feature>
<evidence type="ECO:0000256" key="5">
    <source>
        <dbReference type="SAM" id="MobiDB-lite"/>
    </source>
</evidence>
<dbReference type="Gene3D" id="3.30.40.10">
    <property type="entry name" value="Zinc/RING finger domain, C3HC4 (zinc finger)"/>
    <property type="match status" value="2"/>
</dbReference>
<dbReference type="Pfam" id="PF00628">
    <property type="entry name" value="PHD"/>
    <property type="match status" value="2"/>
</dbReference>
<feature type="region of interest" description="Disordered" evidence="5">
    <location>
        <begin position="469"/>
        <end position="508"/>
    </location>
</feature>
<evidence type="ECO:0000256" key="2">
    <source>
        <dbReference type="ARBA" id="ARBA00022771"/>
    </source>
</evidence>
<sequence>MVSPTTNECDLKRLTQLQQQQIIRLCSGGDIDDESDSIVMETDKESIDGPMSTVEETPTRQGNSSSQNFDCSSATPARNGSHINGNSSSTPNDKPLINCTNISPAESVKRARSKEMMQRKLRERSTPPPSTSATHNHNGFAAAAASGSNKRKASFGRNFNNTTPSNNISNRSKKRAVRGLNGGTAVFTGRSNDFCEACKQTGRFICCDSCPRVFHFMCIDPPLDEDYANDISNWYCSKCRPLKPGPKKMDRHNPLFPLYQALEKRNPTVFSVPENIRKQFDGVEEGSDGEYINPQENRPIKTLADADRSSKRLTDERGETLLCYKCDLSALHGLIIRCDYCPLVWHWDCLDPPLSSAPQANKKWMCPNHADHAMPRVRRFKKEKVVDLTSQPIDTPNNGRIEIIDDDSIPMVSYRYQLSDPKVRYKIPASSIKHQFFKNINKLQQNALKNTLSNAKSSRPNSMVEKDYTDSITQGQQNTSYSDSRNPTIPSVEAASHSTTSHGTTDSSPSQVWDWLRSVVSFQQQVAQYLMQADPMYHHYQQQQQTLPIFSQEFLQSLKFPPDPPPSDPELWKSRSNLLLLSQAASTIANSQDSVSGTNNNSSSNTNNVASHEPVPSDSTKENSQMDVVDDDTSQQNHQSHYYIRSRSIQSKNNTKTVKNNDIPNGMSDTCTLHPDESEITETPSMIENSRHASQSSDQTASPETRTSRKNVELVVQKFMAATKLSVNKSDNDDGDGDGNASKEPSSGYCDSLSTTEDTLRYLIQIKGTETFINFLSN</sequence>
<reference evidence="7" key="1">
    <citation type="submission" date="2022-07" db="EMBL/GenBank/DDBJ databases">
        <title>Phylogenomic reconstructions and comparative analyses of Kickxellomycotina fungi.</title>
        <authorList>
            <person name="Reynolds N.K."/>
            <person name="Stajich J.E."/>
            <person name="Barry K."/>
            <person name="Grigoriev I.V."/>
            <person name="Crous P."/>
            <person name="Smith M.E."/>
        </authorList>
    </citation>
    <scope>NUCLEOTIDE SEQUENCE</scope>
    <source>
        <strain evidence="7">NBRC 100468</strain>
    </source>
</reference>
<feature type="region of interest" description="Disordered" evidence="5">
    <location>
        <begin position="43"/>
        <end position="173"/>
    </location>
</feature>
<feature type="region of interest" description="Disordered" evidence="5">
    <location>
        <begin position="589"/>
        <end position="710"/>
    </location>
</feature>
<dbReference type="SMART" id="SM00249">
    <property type="entry name" value="PHD"/>
    <property type="match status" value="2"/>
</dbReference>
<dbReference type="PANTHER" id="PTHR47636">
    <property type="entry name" value="TRANSCRIPTIONAL REGULATORY PROTEIN RCO1"/>
    <property type="match status" value="1"/>
</dbReference>
<keyword evidence="1" id="KW-0479">Metal-binding</keyword>
<keyword evidence="3" id="KW-0862">Zinc</keyword>
<feature type="compositionally biased region" description="Basic and acidic residues" evidence="5">
    <location>
        <begin position="107"/>
        <end position="125"/>
    </location>
</feature>
<feature type="compositionally biased region" description="Polar residues" evidence="5">
    <location>
        <begin position="681"/>
        <end position="705"/>
    </location>
</feature>
<feature type="compositionally biased region" description="Polar residues" evidence="5">
    <location>
        <begin position="647"/>
        <end position="671"/>
    </location>
</feature>
<name>A0A9W8A6Y3_9FUNG</name>
<dbReference type="InterPro" id="IPR019786">
    <property type="entry name" value="Zinc_finger_PHD-type_CS"/>
</dbReference>
<dbReference type="GO" id="GO:0006357">
    <property type="term" value="P:regulation of transcription by RNA polymerase II"/>
    <property type="evidence" value="ECO:0007669"/>
    <property type="project" value="TreeGrafter"/>
</dbReference>
<dbReference type="CDD" id="cd15534">
    <property type="entry name" value="PHD2_PHF12_Rco1"/>
    <property type="match status" value="1"/>
</dbReference>
<feature type="compositionally biased region" description="Polar residues" evidence="5">
    <location>
        <begin position="470"/>
        <end position="489"/>
    </location>
</feature>
<dbReference type="InterPro" id="IPR019787">
    <property type="entry name" value="Znf_PHD-finger"/>
</dbReference>
<dbReference type="EMBL" id="JANBPU010000009">
    <property type="protein sequence ID" value="KAJ1920848.1"/>
    <property type="molecule type" value="Genomic_DNA"/>
</dbReference>
<dbReference type="InterPro" id="IPR011011">
    <property type="entry name" value="Znf_FYVE_PHD"/>
</dbReference>
<dbReference type="PROSITE" id="PS01359">
    <property type="entry name" value="ZF_PHD_1"/>
    <property type="match status" value="1"/>
</dbReference>
<evidence type="ECO:0000256" key="4">
    <source>
        <dbReference type="PROSITE-ProRule" id="PRU00146"/>
    </source>
</evidence>
<feature type="compositionally biased region" description="Polar residues" evidence="5">
    <location>
        <begin position="157"/>
        <end position="170"/>
    </location>
</feature>
<accession>A0A9W8A6Y3</accession>
<feature type="compositionally biased region" description="Polar residues" evidence="5">
    <location>
        <begin position="54"/>
        <end position="104"/>
    </location>
</feature>